<dbReference type="OrthoDB" id="20590at2"/>
<feature type="domain" description="Ketoreductase" evidence="3">
    <location>
        <begin position="9"/>
        <end position="213"/>
    </location>
</feature>
<evidence type="ECO:0000313" key="4">
    <source>
        <dbReference type="EMBL" id="SDI54860.1"/>
    </source>
</evidence>
<dbReference type="RefSeq" id="WP_090361562.1">
    <property type="nucleotide sequence ID" value="NZ_FNEM01000002.1"/>
</dbReference>
<dbReference type="InterPro" id="IPR002347">
    <property type="entry name" value="SDR_fam"/>
</dbReference>
<comment type="similarity">
    <text evidence="1">Belongs to the short-chain dehydrogenases/reductases (SDR) family.</text>
</comment>
<organism evidence="4 5">
    <name type="scientific">Ferrimonas sediminum</name>
    <dbReference type="NCBI Taxonomy" id="718193"/>
    <lineage>
        <taxon>Bacteria</taxon>
        <taxon>Pseudomonadati</taxon>
        <taxon>Pseudomonadota</taxon>
        <taxon>Gammaproteobacteria</taxon>
        <taxon>Alteromonadales</taxon>
        <taxon>Ferrimonadaceae</taxon>
        <taxon>Ferrimonas</taxon>
    </lineage>
</organism>
<gene>
    <name evidence="4" type="ORF">SAMN04488540_10259</name>
</gene>
<keyword evidence="2" id="KW-0560">Oxidoreductase</keyword>
<dbReference type="EMBL" id="FNEM01000002">
    <property type="protein sequence ID" value="SDI54860.1"/>
    <property type="molecule type" value="Genomic_DNA"/>
</dbReference>
<keyword evidence="5" id="KW-1185">Reference proteome</keyword>
<dbReference type="SMART" id="SM00822">
    <property type="entry name" value="PKS_KR"/>
    <property type="match status" value="1"/>
</dbReference>
<dbReference type="PANTHER" id="PTHR45024:SF2">
    <property type="entry name" value="SCP2 DOMAIN-CONTAINING PROTEIN"/>
    <property type="match status" value="1"/>
</dbReference>
<dbReference type="PRINTS" id="PR00081">
    <property type="entry name" value="GDHRDH"/>
</dbReference>
<dbReference type="GO" id="GO:0016491">
    <property type="term" value="F:oxidoreductase activity"/>
    <property type="evidence" value="ECO:0007669"/>
    <property type="project" value="UniProtKB-KW"/>
</dbReference>
<dbReference type="InterPro" id="IPR051687">
    <property type="entry name" value="Peroxisomal_Beta-Oxidation"/>
</dbReference>
<dbReference type="Proteomes" id="UP000199527">
    <property type="component" value="Unassembled WGS sequence"/>
</dbReference>
<reference evidence="5" key="1">
    <citation type="submission" date="2016-10" db="EMBL/GenBank/DDBJ databases">
        <authorList>
            <person name="Varghese N."/>
            <person name="Submissions S."/>
        </authorList>
    </citation>
    <scope>NUCLEOTIDE SEQUENCE [LARGE SCALE GENOMIC DNA]</scope>
    <source>
        <strain evidence="5">DSM 23317</strain>
    </source>
</reference>
<dbReference type="InterPro" id="IPR057326">
    <property type="entry name" value="KR_dom"/>
</dbReference>
<dbReference type="InterPro" id="IPR036291">
    <property type="entry name" value="NAD(P)-bd_dom_sf"/>
</dbReference>
<proteinExistence type="inferred from homology"/>
<dbReference type="Pfam" id="PF00106">
    <property type="entry name" value="adh_short"/>
    <property type="match status" value="1"/>
</dbReference>
<dbReference type="Gene3D" id="3.40.50.720">
    <property type="entry name" value="NAD(P)-binding Rossmann-like Domain"/>
    <property type="match status" value="1"/>
</dbReference>
<evidence type="ECO:0000259" key="3">
    <source>
        <dbReference type="SMART" id="SM00822"/>
    </source>
</evidence>
<dbReference type="SUPFAM" id="SSF51735">
    <property type="entry name" value="NAD(P)-binding Rossmann-fold domains"/>
    <property type="match status" value="1"/>
</dbReference>
<dbReference type="PANTHER" id="PTHR45024">
    <property type="entry name" value="DEHYDROGENASES, SHORT CHAIN"/>
    <property type="match status" value="1"/>
</dbReference>
<evidence type="ECO:0000256" key="2">
    <source>
        <dbReference type="ARBA" id="ARBA00023002"/>
    </source>
</evidence>
<dbReference type="AlphaFoldDB" id="A0A1G8LI32"/>
<evidence type="ECO:0000256" key="1">
    <source>
        <dbReference type="ARBA" id="ARBA00006484"/>
    </source>
</evidence>
<name>A0A1G8LI32_9GAMM</name>
<accession>A0A1G8LI32</accession>
<sequence>MNSIRFDEQVVILSGAGRGLGRAFAIALAERGAKLVLVDNGCDADGTGVDASYVEEVAALVDSLDGEALPICADVTDYQAMEGVVEAAVKHFGRVNAVVANAGILIQQSIQSQLSDYRRMMEVNHFGTVNLVHAAMDELIKAKGAIVVGCGFSGLYGDRELGGFGASMMANRGFMLSLSHLATEYGIRCNALCTSAATRMASSFYDADQLKQLQSSAVVPGLLYLLSPQAPNGVTLTAAAGHFTLAKTVETHGIKLRPENQRPEELCLAWDELKSESVVNPYSSFRDRIRNLFNW</sequence>
<protein>
    <submittedName>
        <fullName evidence="4">NAD(P)-dependent dehydrogenase, short-chain alcohol dehydrogenase family</fullName>
    </submittedName>
</protein>
<evidence type="ECO:0000313" key="5">
    <source>
        <dbReference type="Proteomes" id="UP000199527"/>
    </source>
</evidence>